<dbReference type="InterPro" id="IPR053198">
    <property type="entry name" value="Gynoecium_Dev_Regulator"/>
</dbReference>
<proteinExistence type="predicted"/>
<dbReference type="Proteomes" id="UP000265520">
    <property type="component" value="Unassembled WGS sequence"/>
</dbReference>
<feature type="domain" description="PB1" evidence="1">
    <location>
        <begin position="14"/>
        <end position="59"/>
    </location>
</feature>
<name>A0A392SWI4_9FABA</name>
<accession>A0A392SWI4</accession>
<comment type="caution">
    <text evidence="2">The sequence shown here is derived from an EMBL/GenBank/DDBJ whole genome shotgun (WGS) entry which is preliminary data.</text>
</comment>
<evidence type="ECO:0000259" key="1">
    <source>
        <dbReference type="Pfam" id="PF00564"/>
    </source>
</evidence>
<evidence type="ECO:0000313" key="3">
    <source>
        <dbReference type="Proteomes" id="UP000265520"/>
    </source>
</evidence>
<dbReference type="PANTHER" id="PTHR31066:SF100">
    <property type="entry name" value="PB1 DOMAIN-CONTAINING PROTEIN"/>
    <property type="match status" value="1"/>
</dbReference>
<feature type="non-terminal residue" evidence="2">
    <location>
        <position position="61"/>
    </location>
</feature>
<organism evidence="2 3">
    <name type="scientific">Trifolium medium</name>
    <dbReference type="NCBI Taxonomy" id="97028"/>
    <lineage>
        <taxon>Eukaryota</taxon>
        <taxon>Viridiplantae</taxon>
        <taxon>Streptophyta</taxon>
        <taxon>Embryophyta</taxon>
        <taxon>Tracheophyta</taxon>
        <taxon>Spermatophyta</taxon>
        <taxon>Magnoliopsida</taxon>
        <taxon>eudicotyledons</taxon>
        <taxon>Gunneridae</taxon>
        <taxon>Pentapetalae</taxon>
        <taxon>rosids</taxon>
        <taxon>fabids</taxon>
        <taxon>Fabales</taxon>
        <taxon>Fabaceae</taxon>
        <taxon>Papilionoideae</taxon>
        <taxon>50 kb inversion clade</taxon>
        <taxon>NPAAA clade</taxon>
        <taxon>Hologalegina</taxon>
        <taxon>IRL clade</taxon>
        <taxon>Trifolieae</taxon>
        <taxon>Trifolium</taxon>
    </lineage>
</organism>
<dbReference type="PANTHER" id="PTHR31066">
    <property type="entry name" value="OS05G0427100 PROTEIN-RELATED"/>
    <property type="match status" value="1"/>
</dbReference>
<sequence>MCSYGGKIQPRSHDNQLSYIGGDTKILAVDRNIKFQAFLSKLSTLCDAIQQDVTFKYQLPG</sequence>
<keyword evidence="3" id="KW-1185">Reference proteome</keyword>
<reference evidence="2 3" key="1">
    <citation type="journal article" date="2018" name="Front. Plant Sci.">
        <title>Red Clover (Trifolium pratense) and Zigzag Clover (T. medium) - A Picture of Genomic Similarities and Differences.</title>
        <authorList>
            <person name="Dluhosova J."/>
            <person name="Istvanek J."/>
            <person name="Nedelnik J."/>
            <person name="Repkova J."/>
        </authorList>
    </citation>
    <scope>NUCLEOTIDE SEQUENCE [LARGE SCALE GENOMIC DNA]</scope>
    <source>
        <strain evidence="3">cv. 10/8</strain>
        <tissue evidence="2">Leaf</tissue>
    </source>
</reference>
<evidence type="ECO:0000313" key="2">
    <source>
        <dbReference type="EMBL" id="MCI52236.1"/>
    </source>
</evidence>
<dbReference type="AlphaFoldDB" id="A0A392SWI4"/>
<protein>
    <submittedName>
        <fullName evidence="2">Leucine-rich repeat extensin-like protein 2-like</fullName>
    </submittedName>
</protein>
<dbReference type="SUPFAM" id="SSF54277">
    <property type="entry name" value="CAD &amp; PB1 domains"/>
    <property type="match status" value="1"/>
</dbReference>
<dbReference type="Pfam" id="PF00564">
    <property type="entry name" value="PB1"/>
    <property type="match status" value="1"/>
</dbReference>
<dbReference type="InterPro" id="IPR000270">
    <property type="entry name" value="PB1_dom"/>
</dbReference>
<dbReference type="EMBL" id="LXQA010444290">
    <property type="protein sequence ID" value="MCI52236.1"/>
    <property type="molecule type" value="Genomic_DNA"/>
</dbReference>